<dbReference type="EMBL" id="JASNWA010000010">
    <property type="protein sequence ID" value="KAK3168479.1"/>
    <property type="molecule type" value="Genomic_DNA"/>
</dbReference>
<feature type="signal peptide" evidence="2">
    <location>
        <begin position="1"/>
        <end position="20"/>
    </location>
</feature>
<feature type="compositionally biased region" description="Basic and acidic residues" evidence="1">
    <location>
        <begin position="250"/>
        <end position="263"/>
    </location>
</feature>
<dbReference type="PANTHER" id="PTHR38049">
    <property type="entry name" value="RICIN B LECTIN DOMAIN-CONTAINING PROTEIN"/>
    <property type="match status" value="1"/>
</dbReference>
<proteinExistence type="predicted"/>
<dbReference type="PANTHER" id="PTHR38049:SF1">
    <property type="entry name" value="PROTEIN KINASE DOMAIN-CONTAINING PROTEIN"/>
    <property type="match status" value="1"/>
</dbReference>
<dbReference type="AlphaFoldDB" id="A0AAD9YYH7"/>
<feature type="region of interest" description="Disordered" evidence="1">
    <location>
        <begin position="231"/>
        <end position="277"/>
    </location>
</feature>
<feature type="chain" id="PRO_5042220109" evidence="2">
    <location>
        <begin position="21"/>
        <end position="277"/>
    </location>
</feature>
<dbReference type="Proteomes" id="UP001276659">
    <property type="component" value="Unassembled WGS sequence"/>
</dbReference>
<evidence type="ECO:0000256" key="1">
    <source>
        <dbReference type="SAM" id="MobiDB-lite"/>
    </source>
</evidence>
<keyword evidence="2" id="KW-0732">Signal</keyword>
<accession>A0AAD9YYH7</accession>
<evidence type="ECO:0000313" key="4">
    <source>
        <dbReference type="Proteomes" id="UP001276659"/>
    </source>
</evidence>
<evidence type="ECO:0000256" key="2">
    <source>
        <dbReference type="SAM" id="SignalP"/>
    </source>
</evidence>
<evidence type="ECO:0000313" key="3">
    <source>
        <dbReference type="EMBL" id="KAK3168479.1"/>
    </source>
</evidence>
<name>A0AAD9YYH7_9LECA</name>
<comment type="caution">
    <text evidence="3">The sequence shown here is derived from an EMBL/GenBank/DDBJ whole genome shotgun (WGS) entry which is preliminary data.</text>
</comment>
<keyword evidence="4" id="KW-1185">Reference proteome</keyword>
<protein>
    <submittedName>
        <fullName evidence="3">Uncharacterized protein</fullName>
    </submittedName>
</protein>
<sequence>MVLGLLTLAAIPTTIGVAEGVNSQKGENDPETSSKTEAERMRKFNLECYCETKSRMAKEIDGGKVVLSGDKVYIDTQSSTKGHTFEGFYIGYPDPDRPQPPPLGLVSSISNDPPMLNWIYIDKDTREVKYGNRTQSKQHIVGSWGWDAGEEGGPGGVTLEGEEGAVAVETENGWEIRWEDKNGDIGVEGKRKLTVSLERKMLEPTEEEKQEQKTKAAGAIKTDSNFTLTNTTFQSNKKTTGEPVKAVKASIEKAKPKPKEPRLEFSSTTIEKPMEGK</sequence>
<reference evidence="3" key="1">
    <citation type="submission" date="2022-11" db="EMBL/GenBank/DDBJ databases">
        <title>Chromosomal genome sequence assembly and mating type (MAT) locus characterization of the leprose asexual lichenized fungus Lepraria neglecta (Nyl.) Erichsen.</title>
        <authorList>
            <person name="Allen J.L."/>
            <person name="Pfeffer B."/>
        </authorList>
    </citation>
    <scope>NUCLEOTIDE SEQUENCE</scope>
    <source>
        <strain evidence="3">Allen 5258</strain>
    </source>
</reference>
<organism evidence="3 4">
    <name type="scientific">Lepraria neglecta</name>
    <dbReference type="NCBI Taxonomy" id="209136"/>
    <lineage>
        <taxon>Eukaryota</taxon>
        <taxon>Fungi</taxon>
        <taxon>Dikarya</taxon>
        <taxon>Ascomycota</taxon>
        <taxon>Pezizomycotina</taxon>
        <taxon>Lecanoromycetes</taxon>
        <taxon>OSLEUM clade</taxon>
        <taxon>Lecanoromycetidae</taxon>
        <taxon>Lecanorales</taxon>
        <taxon>Lecanorineae</taxon>
        <taxon>Stereocaulaceae</taxon>
        <taxon>Lepraria</taxon>
    </lineage>
</organism>
<gene>
    <name evidence="3" type="ORF">OEA41_004927</name>
</gene>